<evidence type="ECO:0000313" key="4">
    <source>
        <dbReference type="WBParaSite" id="SSLN_0001967701-mRNA-1"/>
    </source>
</evidence>
<dbReference type="WBParaSite" id="SSLN_0001967701-mRNA-1">
    <property type="protein sequence ID" value="SSLN_0001967701-mRNA-1"/>
    <property type="gene ID" value="SSLN_0001967701"/>
</dbReference>
<proteinExistence type="predicted"/>
<sequence length="312" mass="33458">MAEQQSSSSLLHSRTAVSPTSGAFWPPSSGDLGADLQTVPKLLSLGVGVGDVYFGEVQRNSLELASRDTASLASEEVAAVNIGADSVRCESSPLQLRCPTTPDDSSLQVEDDAPLCSSVRYLVISIFLINYSSNPLTLIAYYEHTSKKAKSGFRLPTSKKSKKFKQATPVREPIECFPSALLPPGQEGTQNSPFCHLVTPEVLALAESPVLVKSKKKKNKKKDKQGEVKTAKTKAKTKMKKTKDVEALPESTSSPGVKATEGLPVSIKTPAKSAKRGTKQAVKASDVPEPTSDTVYSRITFTVASLMKLFVQ</sequence>
<gene>
    <name evidence="2" type="ORF">SSLN_LOCUS18957</name>
</gene>
<reference evidence="2 3" key="2">
    <citation type="submission" date="2018-11" db="EMBL/GenBank/DDBJ databases">
        <authorList>
            <consortium name="Pathogen Informatics"/>
        </authorList>
    </citation>
    <scope>NUCLEOTIDE SEQUENCE [LARGE SCALE GENOMIC DNA]</scope>
    <source>
        <strain evidence="2 3">NST_G2</strain>
    </source>
</reference>
<feature type="region of interest" description="Disordered" evidence="1">
    <location>
        <begin position="214"/>
        <end position="290"/>
    </location>
</feature>
<accession>A0A183TR59</accession>
<name>A0A183TR59_SCHSO</name>
<feature type="compositionally biased region" description="Basic residues" evidence="1">
    <location>
        <begin position="214"/>
        <end position="223"/>
    </location>
</feature>
<dbReference type="EMBL" id="UYSU01045798">
    <property type="protein sequence ID" value="VDM05343.1"/>
    <property type="molecule type" value="Genomic_DNA"/>
</dbReference>
<evidence type="ECO:0000256" key="1">
    <source>
        <dbReference type="SAM" id="MobiDB-lite"/>
    </source>
</evidence>
<evidence type="ECO:0000313" key="2">
    <source>
        <dbReference type="EMBL" id="VDM05343.1"/>
    </source>
</evidence>
<reference evidence="4" key="1">
    <citation type="submission" date="2016-06" db="UniProtKB">
        <authorList>
            <consortium name="WormBaseParasite"/>
        </authorList>
    </citation>
    <scope>IDENTIFICATION</scope>
</reference>
<dbReference type="AlphaFoldDB" id="A0A183TR59"/>
<keyword evidence="3" id="KW-1185">Reference proteome</keyword>
<organism evidence="4">
    <name type="scientific">Schistocephalus solidus</name>
    <name type="common">Tapeworm</name>
    <dbReference type="NCBI Taxonomy" id="70667"/>
    <lineage>
        <taxon>Eukaryota</taxon>
        <taxon>Metazoa</taxon>
        <taxon>Spiralia</taxon>
        <taxon>Lophotrochozoa</taxon>
        <taxon>Platyhelminthes</taxon>
        <taxon>Cestoda</taxon>
        <taxon>Eucestoda</taxon>
        <taxon>Diphyllobothriidea</taxon>
        <taxon>Diphyllobothriidae</taxon>
        <taxon>Schistocephalus</taxon>
    </lineage>
</organism>
<protein>
    <submittedName>
        <fullName evidence="4">MAP9</fullName>
    </submittedName>
</protein>
<feature type="compositionally biased region" description="Basic residues" evidence="1">
    <location>
        <begin position="231"/>
        <end position="241"/>
    </location>
</feature>
<evidence type="ECO:0000313" key="3">
    <source>
        <dbReference type="Proteomes" id="UP000275846"/>
    </source>
</evidence>
<dbReference type="OrthoDB" id="10542000at2759"/>
<dbReference type="Proteomes" id="UP000275846">
    <property type="component" value="Unassembled WGS sequence"/>
</dbReference>